<keyword evidence="2" id="KW-1185">Reference proteome</keyword>
<organism evidence="1 2">
    <name type="scientific">Nostoc linckia FACHB-391</name>
    <dbReference type="NCBI Taxonomy" id="2692906"/>
    <lineage>
        <taxon>Bacteria</taxon>
        <taxon>Bacillati</taxon>
        <taxon>Cyanobacteriota</taxon>
        <taxon>Cyanophyceae</taxon>
        <taxon>Nostocales</taxon>
        <taxon>Nostocaceae</taxon>
        <taxon>Nostoc</taxon>
    </lineage>
</organism>
<dbReference type="EMBL" id="JACJTE010000035">
    <property type="protein sequence ID" value="MBD2563752.1"/>
    <property type="molecule type" value="Genomic_DNA"/>
</dbReference>
<reference evidence="1 2" key="1">
    <citation type="journal article" date="2020" name="ISME J.">
        <title>Comparative genomics reveals insights into cyanobacterial evolution and habitat adaptation.</title>
        <authorList>
            <person name="Chen M.Y."/>
            <person name="Teng W.K."/>
            <person name="Zhao L."/>
            <person name="Hu C.X."/>
            <person name="Zhou Y.K."/>
            <person name="Han B.P."/>
            <person name="Song L.R."/>
            <person name="Shu W.S."/>
        </authorList>
    </citation>
    <scope>NUCLEOTIDE SEQUENCE [LARGE SCALE GENOMIC DNA]</scope>
    <source>
        <strain evidence="1 2">FACHB-391</strain>
    </source>
</reference>
<dbReference type="Proteomes" id="UP000604661">
    <property type="component" value="Unassembled WGS sequence"/>
</dbReference>
<evidence type="ECO:0000313" key="2">
    <source>
        <dbReference type="Proteomes" id="UP000604661"/>
    </source>
</evidence>
<proteinExistence type="predicted"/>
<gene>
    <name evidence="1" type="ORF">H6G95_24695</name>
</gene>
<protein>
    <submittedName>
        <fullName evidence="1">Uncharacterized protein</fullName>
    </submittedName>
</protein>
<evidence type="ECO:0000313" key="1">
    <source>
        <dbReference type="EMBL" id="MBD2563752.1"/>
    </source>
</evidence>
<sequence>MLSLPSFDNQRLIFHSARQTLRKAEMARVAVREWLNQHDCELEEWKSKKASELGISISRLEQKLLDAAQHQVITNKGNNNPDSEEDSV</sequence>
<accession>A0ABR8F3B0</accession>
<name>A0ABR8F3B0_NOSLI</name>
<comment type="caution">
    <text evidence="1">The sequence shown here is derived from an EMBL/GenBank/DDBJ whole genome shotgun (WGS) entry which is preliminary data.</text>
</comment>